<gene>
    <name evidence="2" type="ORF">Cgig2_018094</name>
</gene>
<accession>A0A9Q1JY34</accession>
<keyword evidence="1" id="KW-0812">Transmembrane</keyword>
<comment type="caution">
    <text evidence="2">The sequence shown here is derived from an EMBL/GenBank/DDBJ whole genome shotgun (WGS) entry which is preliminary data.</text>
</comment>
<evidence type="ECO:0000313" key="2">
    <source>
        <dbReference type="EMBL" id="KAJ8433541.1"/>
    </source>
</evidence>
<protein>
    <submittedName>
        <fullName evidence="2">Uncharacterized protein</fullName>
    </submittedName>
</protein>
<sequence>MQLNLYLWSRASTDIASIFCIENARISSAGSGSSVTFQIPVVIRSFLPVLIAFAICLMIATLRAALELAPSLFRPPIIADAIPSKATCSAVLPISSSMGIRFAGPQLLCPPLQILEDRARLLQVLLPLPFEVWAMKELEQAHRGSGPRCLEYLG</sequence>
<keyword evidence="3" id="KW-1185">Reference proteome</keyword>
<evidence type="ECO:0000313" key="3">
    <source>
        <dbReference type="Proteomes" id="UP001153076"/>
    </source>
</evidence>
<dbReference type="Proteomes" id="UP001153076">
    <property type="component" value="Unassembled WGS sequence"/>
</dbReference>
<name>A0A9Q1JY34_9CARY</name>
<keyword evidence="1" id="KW-1133">Transmembrane helix</keyword>
<evidence type="ECO:0000256" key="1">
    <source>
        <dbReference type="SAM" id="Phobius"/>
    </source>
</evidence>
<dbReference type="OrthoDB" id="10613733at2759"/>
<organism evidence="2 3">
    <name type="scientific">Carnegiea gigantea</name>
    <dbReference type="NCBI Taxonomy" id="171969"/>
    <lineage>
        <taxon>Eukaryota</taxon>
        <taxon>Viridiplantae</taxon>
        <taxon>Streptophyta</taxon>
        <taxon>Embryophyta</taxon>
        <taxon>Tracheophyta</taxon>
        <taxon>Spermatophyta</taxon>
        <taxon>Magnoliopsida</taxon>
        <taxon>eudicotyledons</taxon>
        <taxon>Gunneridae</taxon>
        <taxon>Pentapetalae</taxon>
        <taxon>Caryophyllales</taxon>
        <taxon>Cactineae</taxon>
        <taxon>Cactaceae</taxon>
        <taxon>Cactoideae</taxon>
        <taxon>Echinocereeae</taxon>
        <taxon>Carnegiea</taxon>
    </lineage>
</organism>
<dbReference type="AlphaFoldDB" id="A0A9Q1JY34"/>
<feature type="transmembrane region" description="Helical" evidence="1">
    <location>
        <begin position="46"/>
        <end position="66"/>
    </location>
</feature>
<dbReference type="EMBL" id="JAKOGI010000531">
    <property type="protein sequence ID" value="KAJ8433541.1"/>
    <property type="molecule type" value="Genomic_DNA"/>
</dbReference>
<proteinExistence type="predicted"/>
<reference evidence="2" key="1">
    <citation type="submission" date="2022-04" db="EMBL/GenBank/DDBJ databases">
        <title>Carnegiea gigantea Genome sequencing and assembly v2.</title>
        <authorList>
            <person name="Copetti D."/>
            <person name="Sanderson M.J."/>
            <person name="Burquez A."/>
            <person name="Wojciechowski M.F."/>
        </authorList>
    </citation>
    <scope>NUCLEOTIDE SEQUENCE</scope>
    <source>
        <strain evidence="2">SGP5-SGP5p</strain>
        <tissue evidence="2">Aerial part</tissue>
    </source>
</reference>
<keyword evidence="1" id="KW-0472">Membrane</keyword>